<evidence type="ECO:0000313" key="2">
    <source>
        <dbReference type="EMBL" id="ROO35230.1"/>
    </source>
</evidence>
<proteinExistence type="predicted"/>
<keyword evidence="1" id="KW-0812">Transmembrane</keyword>
<dbReference type="EMBL" id="AYKF01000035">
    <property type="protein sequence ID" value="ROO35230.1"/>
    <property type="molecule type" value="Genomic_DNA"/>
</dbReference>
<gene>
    <name evidence="2" type="ORF">SAHL_02820</name>
</gene>
<evidence type="ECO:0000256" key="1">
    <source>
        <dbReference type="SAM" id="Phobius"/>
    </source>
</evidence>
<evidence type="ECO:0000313" key="3">
    <source>
        <dbReference type="Proteomes" id="UP000285123"/>
    </source>
</evidence>
<keyword evidence="1" id="KW-1133">Transmembrane helix</keyword>
<feature type="transmembrane region" description="Helical" evidence="1">
    <location>
        <begin position="7"/>
        <end position="29"/>
    </location>
</feature>
<accession>A0A423Q6G4</accession>
<organism evidence="2 3">
    <name type="scientific">Salinisphaera orenii YIM 95161</name>
    <dbReference type="NCBI Taxonomy" id="1051139"/>
    <lineage>
        <taxon>Bacteria</taxon>
        <taxon>Pseudomonadati</taxon>
        <taxon>Pseudomonadota</taxon>
        <taxon>Gammaproteobacteria</taxon>
        <taxon>Salinisphaerales</taxon>
        <taxon>Salinisphaeraceae</taxon>
        <taxon>Salinisphaera</taxon>
    </lineage>
</organism>
<reference evidence="2 3" key="1">
    <citation type="submission" date="2013-10" db="EMBL/GenBank/DDBJ databases">
        <title>Salinisphaera halophila YIM 95161 Genome Sequencing.</title>
        <authorList>
            <person name="Lai Q."/>
            <person name="Li C."/>
            <person name="Shao Z."/>
        </authorList>
    </citation>
    <scope>NUCLEOTIDE SEQUENCE [LARGE SCALE GENOMIC DNA]</scope>
    <source>
        <strain evidence="2 3">YIM 95161</strain>
    </source>
</reference>
<name>A0A423Q6G4_9GAMM</name>
<comment type="caution">
    <text evidence="2">The sequence shown here is derived from an EMBL/GenBank/DDBJ whole genome shotgun (WGS) entry which is preliminary data.</text>
</comment>
<dbReference type="Proteomes" id="UP000285123">
    <property type="component" value="Unassembled WGS sequence"/>
</dbReference>
<protein>
    <submittedName>
        <fullName evidence="2">Uncharacterized protein</fullName>
    </submittedName>
</protein>
<sequence>MHFVVCGLLMTGVVVLLFFGAVRLALAYLA</sequence>
<dbReference type="AlphaFoldDB" id="A0A423Q6G4"/>
<keyword evidence="1" id="KW-0472">Membrane</keyword>